<accession>A0A9D2NU13</accession>
<dbReference type="Proteomes" id="UP000823896">
    <property type="component" value="Unassembled WGS sequence"/>
</dbReference>
<proteinExistence type="predicted"/>
<name>A0A9D2NU13_9FIRM</name>
<dbReference type="GO" id="GO:0051536">
    <property type="term" value="F:iron-sulfur cluster binding"/>
    <property type="evidence" value="ECO:0007669"/>
    <property type="project" value="InterPro"/>
</dbReference>
<dbReference type="GO" id="GO:0005506">
    <property type="term" value="F:iron ion binding"/>
    <property type="evidence" value="ECO:0007669"/>
    <property type="project" value="InterPro"/>
</dbReference>
<dbReference type="NCBIfam" id="TIGR01994">
    <property type="entry name" value="SUF_scaf_2"/>
    <property type="match status" value="1"/>
</dbReference>
<gene>
    <name evidence="2" type="ORF">H9702_07460</name>
</gene>
<dbReference type="Gene3D" id="3.90.1010.10">
    <property type="match status" value="1"/>
</dbReference>
<dbReference type="SUPFAM" id="SSF82649">
    <property type="entry name" value="SufE/NifU"/>
    <property type="match status" value="1"/>
</dbReference>
<organism evidence="2 3">
    <name type="scientific">Candidatus Merdibacter merdavium</name>
    <dbReference type="NCBI Taxonomy" id="2838692"/>
    <lineage>
        <taxon>Bacteria</taxon>
        <taxon>Bacillati</taxon>
        <taxon>Bacillota</taxon>
        <taxon>Erysipelotrichia</taxon>
        <taxon>Erysipelotrichales</taxon>
        <taxon>Erysipelotrichaceae</taxon>
        <taxon>Merdibacter</taxon>
    </lineage>
</organism>
<dbReference type="AlphaFoldDB" id="A0A9D2NU13"/>
<evidence type="ECO:0000313" key="3">
    <source>
        <dbReference type="Proteomes" id="UP000823896"/>
    </source>
</evidence>
<evidence type="ECO:0000259" key="1">
    <source>
        <dbReference type="Pfam" id="PF01592"/>
    </source>
</evidence>
<dbReference type="PANTHER" id="PTHR10093">
    <property type="entry name" value="IRON-SULFUR CLUSTER ASSEMBLY ENZYME NIFU HOMOLOG"/>
    <property type="match status" value="1"/>
</dbReference>
<reference evidence="2" key="2">
    <citation type="submission" date="2021-04" db="EMBL/GenBank/DDBJ databases">
        <authorList>
            <person name="Gilroy R."/>
        </authorList>
    </citation>
    <scope>NUCLEOTIDE SEQUENCE</scope>
    <source>
        <strain evidence="2">CHK187-11901</strain>
    </source>
</reference>
<protein>
    <submittedName>
        <fullName evidence="2">SUF system NifU family Fe-S cluster assembly protein</fullName>
    </submittedName>
</protein>
<dbReference type="CDD" id="cd06664">
    <property type="entry name" value="IscU_like"/>
    <property type="match status" value="1"/>
</dbReference>
<dbReference type="EMBL" id="DWWM01000048">
    <property type="protein sequence ID" value="HJC36954.1"/>
    <property type="molecule type" value="Genomic_DNA"/>
</dbReference>
<comment type="caution">
    <text evidence="2">The sequence shown here is derived from an EMBL/GenBank/DDBJ whole genome shotgun (WGS) entry which is preliminary data.</text>
</comment>
<dbReference type="Pfam" id="PF01592">
    <property type="entry name" value="NifU_N"/>
    <property type="match status" value="1"/>
</dbReference>
<dbReference type="InterPro" id="IPR002871">
    <property type="entry name" value="NIF_FeS_clus_asmbl_NifU_N"/>
</dbReference>
<reference evidence="2" key="1">
    <citation type="journal article" date="2021" name="PeerJ">
        <title>Extensive microbial diversity within the chicken gut microbiome revealed by metagenomics and culture.</title>
        <authorList>
            <person name="Gilroy R."/>
            <person name="Ravi A."/>
            <person name="Getino M."/>
            <person name="Pursley I."/>
            <person name="Horton D.L."/>
            <person name="Alikhan N.F."/>
            <person name="Baker D."/>
            <person name="Gharbi K."/>
            <person name="Hall N."/>
            <person name="Watson M."/>
            <person name="Adriaenssens E.M."/>
            <person name="Foster-Nyarko E."/>
            <person name="Jarju S."/>
            <person name="Secka A."/>
            <person name="Antonio M."/>
            <person name="Oren A."/>
            <person name="Chaudhuri R.R."/>
            <person name="La Ragione R."/>
            <person name="Hildebrand F."/>
            <person name="Pallen M.J."/>
        </authorList>
    </citation>
    <scope>NUCLEOTIDE SEQUENCE</scope>
    <source>
        <strain evidence="2">CHK187-11901</strain>
    </source>
</reference>
<dbReference type="GO" id="GO:0016226">
    <property type="term" value="P:iron-sulfur cluster assembly"/>
    <property type="evidence" value="ECO:0007669"/>
    <property type="project" value="InterPro"/>
</dbReference>
<sequence length="152" mass="17364">MSDMMKDPMVLRQIIMDHYQYPRNHQLTKAEGYVEKHMASDSCIDDIYVQGKVEDGVVQDIRFDGEACTISTASTSIMSELVKGKRVEDARKIMDNYFAMVDQKEYDEDLLEEAVAFANVGRQANRINCATIGWRALREILDESEGNSDEQK</sequence>
<feature type="domain" description="NIF system FeS cluster assembly NifU N-terminal" evidence="1">
    <location>
        <begin position="13"/>
        <end position="96"/>
    </location>
</feature>
<evidence type="ECO:0000313" key="2">
    <source>
        <dbReference type="EMBL" id="HJC36954.1"/>
    </source>
</evidence>